<evidence type="ECO:0000256" key="1">
    <source>
        <dbReference type="ARBA" id="ARBA00001974"/>
    </source>
</evidence>
<dbReference type="PANTHER" id="PTHR11985:SF31">
    <property type="entry name" value="GLYCEROL-3-PHOSPHATE DEHYDROGENASE 2"/>
    <property type="match status" value="1"/>
</dbReference>
<dbReference type="GO" id="GO:0004368">
    <property type="term" value="F:glycerol-3-phosphate dehydrogenase (quinone) activity"/>
    <property type="evidence" value="ECO:0007669"/>
    <property type="project" value="InterPro"/>
</dbReference>
<dbReference type="Gene3D" id="3.50.50.60">
    <property type="entry name" value="FAD/NAD(P)-binding domain"/>
    <property type="match status" value="1"/>
</dbReference>
<evidence type="ECO:0000313" key="8">
    <source>
        <dbReference type="EMBL" id="MBJ7597122.1"/>
    </source>
</evidence>
<evidence type="ECO:0000313" key="9">
    <source>
        <dbReference type="Proteomes" id="UP000612893"/>
    </source>
</evidence>
<dbReference type="SUPFAM" id="SSF51905">
    <property type="entry name" value="FAD/NAD(P)-binding domain"/>
    <property type="match status" value="1"/>
</dbReference>
<evidence type="ECO:0000259" key="7">
    <source>
        <dbReference type="Pfam" id="PF16901"/>
    </source>
</evidence>
<keyword evidence="4" id="KW-0274">FAD</keyword>
<evidence type="ECO:0000256" key="3">
    <source>
        <dbReference type="ARBA" id="ARBA00022630"/>
    </source>
</evidence>
<dbReference type="EMBL" id="JAEKNR010000039">
    <property type="protein sequence ID" value="MBJ7597122.1"/>
    <property type="molecule type" value="Genomic_DNA"/>
</dbReference>
<dbReference type="Pfam" id="PF01266">
    <property type="entry name" value="DAO"/>
    <property type="match status" value="1"/>
</dbReference>
<protein>
    <submittedName>
        <fullName evidence="8">Glycerol-3-phosphate dehydrogenase/oxidase</fullName>
    </submittedName>
</protein>
<organism evidence="8 9">
    <name type="scientific">Candidatus Nephthysia bennettiae</name>
    <dbReference type="NCBI Taxonomy" id="3127016"/>
    <lineage>
        <taxon>Bacteria</taxon>
        <taxon>Bacillati</taxon>
        <taxon>Candidatus Dormiibacterota</taxon>
        <taxon>Candidatus Dormibacteria</taxon>
        <taxon>Candidatus Dormibacterales</taxon>
        <taxon>Candidatus Dormibacteraceae</taxon>
        <taxon>Candidatus Nephthysia</taxon>
    </lineage>
</organism>
<feature type="domain" description="Alpha-glycerophosphate oxidase C-terminal" evidence="7">
    <location>
        <begin position="424"/>
        <end position="505"/>
    </location>
</feature>
<evidence type="ECO:0000256" key="5">
    <source>
        <dbReference type="ARBA" id="ARBA00023002"/>
    </source>
</evidence>
<sequence>MSEGFGSNGAVAGGQARVLGSHADRERTLERLSSETFDLLVIGGGVIGSRIALEATMNGAKVAMVDSGDFAGATSSASSKLIHGGLRYLQMYDFRLVREAHAERRALLDTLAPHLVTPLTFVMPVYKGGPHRASTIAAGMLAYAALSGFRHSKARMLGARGVHKLVPPLKTEGMKAAGAYNDAQTFDSRLTLANVAAAARSGAAVLNYLRVTELLMEGGRVVGARAGDLDIRARSVINAAGPWVDAVRLLEDPKAQPMARLSKGVHLVLEPPDPWPWQAAVTTPLEGGRVSFAIPWEGMLVLGTTDTDYEADPANLSVDPEDVDTILREASISLPPEVVNRDRIRYTFAGLRVLARSEGSTAKTPREEVIREGPGGMVSVAGGKLTTHREIALKVLRHLDGFRSARLTSNPLPGAGKLPPRPAEVEPEVWKHLTHLYGDEASLVVQTGRLDRIHPRGTDVWGQVIHAIDQEWAMTVDDIIRRRTTLEIRGQATPEVREAVGRMLASPGKVEVAR</sequence>
<dbReference type="Gene3D" id="3.30.9.10">
    <property type="entry name" value="D-Amino Acid Oxidase, subunit A, domain 2"/>
    <property type="match status" value="1"/>
</dbReference>
<name>A0A934K4D4_9BACT</name>
<dbReference type="PRINTS" id="PR01001">
    <property type="entry name" value="FADG3PDH"/>
</dbReference>
<dbReference type="InterPro" id="IPR006076">
    <property type="entry name" value="FAD-dep_OxRdtase"/>
</dbReference>
<dbReference type="Proteomes" id="UP000612893">
    <property type="component" value="Unassembled WGS sequence"/>
</dbReference>
<comment type="similarity">
    <text evidence="2">Belongs to the FAD-dependent glycerol-3-phosphate dehydrogenase family.</text>
</comment>
<dbReference type="GO" id="GO:0046168">
    <property type="term" value="P:glycerol-3-phosphate catabolic process"/>
    <property type="evidence" value="ECO:0007669"/>
    <property type="project" value="TreeGrafter"/>
</dbReference>
<dbReference type="InterPro" id="IPR038299">
    <property type="entry name" value="DAO_C_sf"/>
</dbReference>
<gene>
    <name evidence="8" type="ORF">JF922_03420</name>
</gene>
<comment type="caution">
    <text evidence="8">The sequence shown here is derived from an EMBL/GenBank/DDBJ whole genome shotgun (WGS) entry which is preliminary data.</text>
</comment>
<evidence type="ECO:0000256" key="2">
    <source>
        <dbReference type="ARBA" id="ARBA00007330"/>
    </source>
</evidence>
<keyword evidence="5" id="KW-0560">Oxidoreductase</keyword>
<dbReference type="Gene3D" id="1.10.8.870">
    <property type="entry name" value="Alpha-glycerophosphate oxidase, cap domain"/>
    <property type="match status" value="1"/>
</dbReference>
<comment type="cofactor">
    <cofactor evidence="1">
        <name>FAD</name>
        <dbReference type="ChEBI" id="CHEBI:57692"/>
    </cofactor>
</comment>
<feature type="domain" description="FAD dependent oxidoreductase" evidence="6">
    <location>
        <begin position="38"/>
        <end position="358"/>
    </location>
</feature>
<evidence type="ECO:0000256" key="4">
    <source>
        <dbReference type="ARBA" id="ARBA00022827"/>
    </source>
</evidence>
<dbReference type="Pfam" id="PF16901">
    <property type="entry name" value="DAO_C"/>
    <property type="match status" value="1"/>
</dbReference>
<accession>A0A934K4D4</accession>
<dbReference type="AlphaFoldDB" id="A0A934K4D4"/>
<evidence type="ECO:0000259" key="6">
    <source>
        <dbReference type="Pfam" id="PF01266"/>
    </source>
</evidence>
<reference evidence="8" key="1">
    <citation type="submission" date="2020-10" db="EMBL/GenBank/DDBJ databases">
        <title>Ca. Dormibacterota MAGs.</title>
        <authorList>
            <person name="Montgomery K."/>
        </authorList>
    </citation>
    <scope>NUCLEOTIDE SEQUENCE [LARGE SCALE GENOMIC DNA]</scope>
    <source>
        <strain evidence="8">SC8812_S17_10</strain>
    </source>
</reference>
<dbReference type="PANTHER" id="PTHR11985">
    <property type="entry name" value="GLYCEROL-3-PHOSPHATE DEHYDROGENASE"/>
    <property type="match status" value="1"/>
</dbReference>
<dbReference type="InterPro" id="IPR000447">
    <property type="entry name" value="G3P_DH_FAD-dep"/>
</dbReference>
<keyword evidence="3" id="KW-0285">Flavoprotein</keyword>
<dbReference type="InterPro" id="IPR031656">
    <property type="entry name" value="DAO_C"/>
</dbReference>
<dbReference type="InterPro" id="IPR036188">
    <property type="entry name" value="FAD/NAD-bd_sf"/>
</dbReference>
<keyword evidence="9" id="KW-1185">Reference proteome</keyword>
<proteinExistence type="inferred from homology"/>